<dbReference type="PANTHER" id="PTHR30081">
    <property type="entry name" value="PROTEIN-EXPORT MEMBRANE PROTEIN SEC"/>
    <property type="match status" value="1"/>
</dbReference>
<gene>
    <name evidence="9 13" type="primary">secD</name>
    <name evidence="13" type="ORF">COV29_00985</name>
</gene>
<sequence length="463" mass="50305">MSQKQIIKPIVLILLALVLGAFVYPGPVKSKLNWWPNLPFRLGLDLVGGTHLVYEADLREVVGDKTESMEGIRDVIERRVNVFGVSEPIVQVEGENRLVVELAGVSDVSEAIKLIGETPFLEFKEELSIAEGENILSQLGSIEGLDQSLLTQDIVCGATDLSLLSFIILEKGVDPCYKTTELTGRYLDDASVVFDQSGLSGVGPQVSLTFDKAGGGLFAELTRGNVGRRIAIYLDGLPISAPVVQDEIEDGRAVISGNFTPDEAKQLGLRLNSGALPVPIELISQQTIGASLGRESLNKSLKAGLYGLVLVAIFMILFYRLPGVTAVVALVIYLIVTLAIYKTIPVTLTLAGIAGFILSLGIAVDANILIFARMREELAEGKSLQYSVSEGFHRAWSSIRDSHVTTILGALILYGFTTSFIKGFALTLAIGVFMSLFTATMVTRAFLELFVNKKFENWKWLFK</sequence>
<dbReference type="GO" id="GO:0006605">
    <property type="term" value="P:protein targeting"/>
    <property type="evidence" value="ECO:0007669"/>
    <property type="project" value="UniProtKB-UniRule"/>
</dbReference>
<evidence type="ECO:0000256" key="7">
    <source>
        <dbReference type="ARBA" id="ARBA00023010"/>
    </source>
</evidence>
<dbReference type="NCBIfam" id="TIGR00916">
    <property type="entry name" value="2A0604s01"/>
    <property type="match status" value="1"/>
</dbReference>
<comment type="subunit">
    <text evidence="9">Forms a complex with SecF. Part of the essential Sec protein translocation apparatus which comprises SecA, SecYEG and auxiliary proteins SecDF. Other proteins may also be involved.</text>
</comment>
<dbReference type="Pfam" id="PF22599">
    <property type="entry name" value="SecDF_P1_head"/>
    <property type="match status" value="1"/>
</dbReference>
<dbReference type="Proteomes" id="UP000228496">
    <property type="component" value="Unassembled WGS sequence"/>
</dbReference>
<evidence type="ECO:0000313" key="13">
    <source>
        <dbReference type="EMBL" id="PJE51314.1"/>
    </source>
</evidence>
<dbReference type="InterPro" id="IPR001036">
    <property type="entry name" value="Acrflvin-R"/>
</dbReference>
<keyword evidence="4 9" id="KW-0812">Transmembrane</keyword>
<dbReference type="SUPFAM" id="SSF82866">
    <property type="entry name" value="Multidrug efflux transporter AcrB transmembrane domain"/>
    <property type="match status" value="1"/>
</dbReference>
<keyword evidence="6 9" id="KW-1133">Transmembrane helix</keyword>
<evidence type="ECO:0000256" key="4">
    <source>
        <dbReference type="ARBA" id="ARBA00022692"/>
    </source>
</evidence>
<feature type="transmembrane region" description="Helical" evidence="9">
    <location>
        <begin position="303"/>
        <end position="319"/>
    </location>
</feature>
<keyword evidence="2 9" id="KW-0813">Transport</keyword>
<dbReference type="InterPro" id="IPR055344">
    <property type="entry name" value="SecD_SecF_C_bact"/>
</dbReference>
<dbReference type="Gene3D" id="1.20.1640.10">
    <property type="entry name" value="Multidrug efflux transporter AcrB transmembrane domain"/>
    <property type="match status" value="1"/>
</dbReference>
<evidence type="ECO:0000256" key="1">
    <source>
        <dbReference type="ARBA" id="ARBA00004651"/>
    </source>
</evidence>
<dbReference type="InterPro" id="IPR005791">
    <property type="entry name" value="SecD"/>
</dbReference>
<name>A0A2J0Q838_9BACT</name>
<comment type="function">
    <text evidence="9">Part of the Sec protein translocase complex. Interacts with the SecYEG preprotein conducting channel. SecDF uses the proton motive force (PMF) to complete protein translocation after the ATP-dependent function of SecA.</text>
</comment>
<dbReference type="PANTHER" id="PTHR30081:SF1">
    <property type="entry name" value="PROTEIN TRANSLOCASE SUBUNIT SECD"/>
    <property type="match status" value="1"/>
</dbReference>
<dbReference type="AlphaFoldDB" id="A0A2J0Q838"/>
<dbReference type="GO" id="GO:0015450">
    <property type="term" value="F:protein-transporting ATPase activity"/>
    <property type="evidence" value="ECO:0007669"/>
    <property type="project" value="InterPro"/>
</dbReference>
<dbReference type="Gene3D" id="3.30.1360.200">
    <property type="match status" value="1"/>
</dbReference>
<keyword evidence="7 9" id="KW-0811">Translocation</keyword>
<feature type="domain" description="SecDF P1 head subdomain" evidence="12">
    <location>
        <begin position="178"/>
        <end position="278"/>
    </location>
</feature>
<dbReference type="InterPro" id="IPR048631">
    <property type="entry name" value="SecD_1st"/>
</dbReference>
<dbReference type="Gene3D" id="3.30.70.3220">
    <property type="match status" value="1"/>
</dbReference>
<evidence type="ECO:0000259" key="12">
    <source>
        <dbReference type="Pfam" id="PF22599"/>
    </source>
</evidence>
<proteinExistence type="inferred from homology"/>
<dbReference type="Pfam" id="PF21760">
    <property type="entry name" value="SecD_1st"/>
    <property type="match status" value="1"/>
</dbReference>
<dbReference type="InterPro" id="IPR048634">
    <property type="entry name" value="SecD_SecF_C"/>
</dbReference>
<evidence type="ECO:0000256" key="9">
    <source>
        <dbReference type="HAMAP-Rule" id="MF_01463"/>
    </source>
</evidence>
<dbReference type="GO" id="GO:0065002">
    <property type="term" value="P:intracellular protein transmembrane transport"/>
    <property type="evidence" value="ECO:0007669"/>
    <property type="project" value="UniProtKB-UniRule"/>
</dbReference>
<feature type="domain" description="Protein translocase subunit SecDF P1" evidence="11">
    <location>
        <begin position="70"/>
        <end position="125"/>
    </location>
</feature>
<dbReference type="GO" id="GO:0043952">
    <property type="term" value="P:protein transport by the Sec complex"/>
    <property type="evidence" value="ECO:0007669"/>
    <property type="project" value="UniProtKB-UniRule"/>
</dbReference>
<comment type="subcellular location">
    <subcellularLocation>
        <location evidence="1 9">Cell membrane</location>
        <topology evidence="1 9">Multi-pass membrane protein</topology>
    </subcellularLocation>
</comment>
<dbReference type="PRINTS" id="PR00702">
    <property type="entry name" value="ACRIFLAVINRP"/>
</dbReference>
<dbReference type="Pfam" id="PF02355">
    <property type="entry name" value="SecD_SecF_C"/>
    <property type="match status" value="1"/>
</dbReference>
<comment type="caution">
    <text evidence="9">Lacks conserved residue(s) required for the propagation of feature annotation.</text>
</comment>
<comment type="caution">
    <text evidence="13">The sequence shown here is derived from an EMBL/GenBank/DDBJ whole genome shotgun (WGS) entry which is preliminary data.</text>
</comment>
<evidence type="ECO:0000256" key="2">
    <source>
        <dbReference type="ARBA" id="ARBA00022448"/>
    </source>
</evidence>
<evidence type="ECO:0000256" key="8">
    <source>
        <dbReference type="ARBA" id="ARBA00023136"/>
    </source>
</evidence>
<feature type="domain" description="Protein export membrane protein SecD/SecF C-terminal" evidence="10">
    <location>
        <begin position="280"/>
        <end position="447"/>
    </location>
</feature>
<feature type="transmembrane region" description="Helical" evidence="9">
    <location>
        <begin position="404"/>
        <end position="421"/>
    </location>
</feature>
<keyword evidence="8 9" id="KW-0472">Membrane</keyword>
<dbReference type="GO" id="GO:0005886">
    <property type="term" value="C:plasma membrane"/>
    <property type="evidence" value="ECO:0007669"/>
    <property type="project" value="UniProtKB-SubCell"/>
</dbReference>
<dbReference type="InterPro" id="IPR022813">
    <property type="entry name" value="SecD/SecF_arch_bac"/>
</dbReference>
<evidence type="ECO:0000256" key="5">
    <source>
        <dbReference type="ARBA" id="ARBA00022927"/>
    </source>
</evidence>
<dbReference type="Pfam" id="PF07549">
    <property type="entry name" value="Sec_GG"/>
    <property type="match status" value="1"/>
</dbReference>
<evidence type="ECO:0000313" key="14">
    <source>
        <dbReference type="Proteomes" id="UP000228496"/>
    </source>
</evidence>
<dbReference type="InterPro" id="IPR054384">
    <property type="entry name" value="SecDF_P1_head"/>
</dbReference>
<organism evidence="13 14">
    <name type="scientific">Candidatus Yanofskybacteria bacterium CG10_big_fil_rev_8_21_14_0_10_36_16</name>
    <dbReference type="NCBI Taxonomy" id="1975096"/>
    <lineage>
        <taxon>Bacteria</taxon>
        <taxon>Candidatus Yanofskyibacteriota</taxon>
    </lineage>
</organism>
<evidence type="ECO:0000256" key="3">
    <source>
        <dbReference type="ARBA" id="ARBA00022475"/>
    </source>
</evidence>
<dbReference type="HAMAP" id="MF_01463_B">
    <property type="entry name" value="SecD_B"/>
    <property type="match status" value="1"/>
</dbReference>
<feature type="transmembrane region" description="Helical" evidence="9">
    <location>
        <begin position="326"/>
        <end position="344"/>
    </location>
</feature>
<dbReference type="InterPro" id="IPR022646">
    <property type="entry name" value="SecD/SecF_CS"/>
</dbReference>
<protein>
    <recommendedName>
        <fullName evidence="9">Protein translocase subunit SecD</fullName>
    </recommendedName>
</protein>
<comment type="similarity">
    <text evidence="9">Belongs to the SecD/SecF family. SecD subfamily.</text>
</comment>
<dbReference type="NCBIfam" id="TIGR01129">
    <property type="entry name" value="secD"/>
    <property type="match status" value="1"/>
</dbReference>
<evidence type="ECO:0000259" key="10">
    <source>
        <dbReference type="Pfam" id="PF02355"/>
    </source>
</evidence>
<keyword evidence="5 9" id="KW-0653">Protein transport</keyword>
<feature type="transmembrane region" description="Helical" evidence="9">
    <location>
        <begin position="350"/>
        <end position="372"/>
    </location>
</feature>
<keyword evidence="3 9" id="KW-1003">Cell membrane</keyword>
<dbReference type="EMBL" id="PCXQ01000003">
    <property type="protein sequence ID" value="PJE51314.1"/>
    <property type="molecule type" value="Genomic_DNA"/>
</dbReference>
<dbReference type="FunFam" id="1.20.1640.10:FF:000004">
    <property type="entry name" value="Protein translocase subunit SecD"/>
    <property type="match status" value="1"/>
</dbReference>
<accession>A0A2J0Q838</accession>
<evidence type="ECO:0000259" key="11">
    <source>
        <dbReference type="Pfam" id="PF21760"/>
    </source>
</evidence>
<reference evidence="13 14" key="1">
    <citation type="submission" date="2017-09" db="EMBL/GenBank/DDBJ databases">
        <title>Depth-based differentiation of microbial function through sediment-hosted aquifers and enrichment of novel symbionts in the deep terrestrial subsurface.</title>
        <authorList>
            <person name="Probst A.J."/>
            <person name="Ladd B."/>
            <person name="Jarett J.K."/>
            <person name="Geller-Mcgrath D.E."/>
            <person name="Sieber C.M."/>
            <person name="Emerson J.B."/>
            <person name="Anantharaman K."/>
            <person name="Thomas B.C."/>
            <person name="Malmstrom R."/>
            <person name="Stieglmeier M."/>
            <person name="Klingl A."/>
            <person name="Woyke T."/>
            <person name="Ryan C.M."/>
            <person name="Banfield J.F."/>
        </authorList>
    </citation>
    <scope>NUCLEOTIDE SEQUENCE [LARGE SCALE GENOMIC DNA]</scope>
    <source>
        <strain evidence="13">CG10_big_fil_rev_8_21_14_0_10_36_16</strain>
    </source>
</reference>
<feature type="transmembrane region" description="Helical" evidence="9">
    <location>
        <begin position="427"/>
        <end position="447"/>
    </location>
</feature>
<evidence type="ECO:0000256" key="6">
    <source>
        <dbReference type="ARBA" id="ARBA00022989"/>
    </source>
</evidence>